<feature type="signal peptide" evidence="1">
    <location>
        <begin position="1"/>
        <end position="22"/>
    </location>
</feature>
<keyword evidence="1" id="KW-0732">Signal</keyword>
<dbReference type="CDD" id="cd00531">
    <property type="entry name" value="NTF2_like"/>
    <property type="match status" value="1"/>
</dbReference>
<feature type="chain" id="PRO_5045098637" evidence="1">
    <location>
        <begin position="23"/>
        <end position="157"/>
    </location>
</feature>
<sequence>MKTILAAASAAALLLSPLPTLADEQGEEAQVMAVVDAFMAGLAAKDAEAMTALVTEDGYLALVRPMEDGDRTQSMLLTDAAGGIASIPSDIAEPTWDEVVMVEGPVAMVWAPYAFLVDGERSHCGIDIFTLMRVDGEWKIATVTYSHIEDQCPDMPV</sequence>
<proteinExistence type="predicted"/>
<keyword evidence="3" id="KW-1185">Reference proteome</keyword>
<dbReference type="InterPro" id="IPR039437">
    <property type="entry name" value="FrzH/put_lumazine-bd"/>
</dbReference>
<accession>A0ABU9IFR5</accession>
<gene>
    <name evidence="2" type="ORF">AAEO60_11350</name>
</gene>
<protein>
    <submittedName>
        <fullName evidence="2">Nuclear transport factor 2 family protein</fullName>
    </submittedName>
</protein>
<dbReference type="Proteomes" id="UP001497045">
    <property type="component" value="Unassembled WGS sequence"/>
</dbReference>
<organism evidence="2 3">
    <name type="scientific">Aurantiacibacter gilvus</name>
    <dbReference type="NCBI Taxonomy" id="3139141"/>
    <lineage>
        <taxon>Bacteria</taxon>
        <taxon>Pseudomonadati</taxon>
        <taxon>Pseudomonadota</taxon>
        <taxon>Alphaproteobacteria</taxon>
        <taxon>Sphingomonadales</taxon>
        <taxon>Erythrobacteraceae</taxon>
        <taxon>Aurantiacibacter</taxon>
    </lineage>
</organism>
<dbReference type="Pfam" id="PF12893">
    <property type="entry name" value="Lumazine_bd_2"/>
    <property type="match status" value="1"/>
</dbReference>
<comment type="caution">
    <text evidence="2">The sequence shown here is derived from an EMBL/GenBank/DDBJ whole genome shotgun (WGS) entry which is preliminary data.</text>
</comment>
<evidence type="ECO:0000313" key="2">
    <source>
        <dbReference type="EMBL" id="MEL1251268.1"/>
    </source>
</evidence>
<dbReference type="SUPFAM" id="SSF54427">
    <property type="entry name" value="NTF2-like"/>
    <property type="match status" value="1"/>
</dbReference>
<evidence type="ECO:0000256" key="1">
    <source>
        <dbReference type="SAM" id="SignalP"/>
    </source>
</evidence>
<dbReference type="RefSeq" id="WP_341673827.1">
    <property type="nucleotide sequence ID" value="NZ_JBBYHV010000002.1"/>
</dbReference>
<name>A0ABU9IFR5_9SPHN</name>
<dbReference type="Gene3D" id="3.10.450.50">
    <property type="match status" value="1"/>
</dbReference>
<reference evidence="2 3" key="1">
    <citation type="submission" date="2024-04" db="EMBL/GenBank/DDBJ databases">
        <title>Aurantiacibacter sp. DGU6 16S ribosomal RNA gene Genome sequencing and assembly.</title>
        <authorList>
            <person name="Park S."/>
        </authorList>
    </citation>
    <scope>NUCLEOTIDE SEQUENCE [LARGE SCALE GENOMIC DNA]</scope>
    <source>
        <strain evidence="2 3">DGU6</strain>
    </source>
</reference>
<dbReference type="EMBL" id="JBBYHV010000002">
    <property type="protein sequence ID" value="MEL1251268.1"/>
    <property type="molecule type" value="Genomic_DNA"/>
</dbReference>
<evidence type="ECO:0000313" key="3">
    <source>
        <dbReference type="Proteomes" id="UP001497045"/>
    </source>
</evidence>
<dbReference type="InterPro" id="IPR032710">
    <property type="entry name" value="NTF2-like_dom_sf"/>
</dbReference>